<evidence type="ECO:0000313" key="4">
    <source>
        <dbReference type="Proteomes" id="UP000188342"/>
    </source>
</evidence>
<feature type="domain" description="Transposase DDE" evidence="2">
    <location>
        <begin position="21"/>
        <end position="429"/>
    </location>
</feature>
<reference evidence="3 4" key="1">
    <citation type="submission" date="2017-02" db="EMBL/GenBank/DDBJ databases">
        <authorList>
            <person name="Peterson S.W."/>
        </authorList>
    </citation>
    <scope>NUCLEOTIDE SEQUENCE [LARGE SCALE GENOMIC DNA]</scope>
    <source>
        <strain evidence="3 4">LSP_Lj1</strain>
    </source>
</reference>
<dbReference type="Proteomes" id="UP000188342">
    <property type="component" value="Unassembled WGS sequence"/>
</dbReference>
<keyword evidence="4" id="KW-1185">Reference proteome</keyword>
<gene>
    <name evidence="3" type="ORF">FM114_10850</name>
</gene>
<dbReference type="Pfam" id="PF13701">
    <property type="entry name" value="DDE_Tnp_1_4"/>
    <property type="match status" value="1"/>
</dbReference>
<evidence type="ECO:0000313" key="3">
    <source>
        <dbReference type="EMBL" id="SJN38227.1"/>
    </source>
</evidence>
<dbReference type="InterPro" id="IPR047960">
    <property type="entry name" value="Transpos_IS1380"/>
</dbReference>
<organism evidence="3 4">
    <name type="scientific">Luteococcus japonicus LSP_Lj1</name>
    <dbReference type="NCBI Taxonomy" id="1255658"/>
    <lineage>
        <taxon>Bacteria</taxon>
        <taxon>Bacillati</taxon>
        <taxon>Actinomycetota</taxon>
        <taxon>Actinomycetes</taxon>
        <taxon>Propionibacteriales</taxon>
        <taxon>Propionibacteriaceae</taxon>
        <taxon>Luteococcus</taxon>
    </lineage>
</organism>
<feature type="region of interest" description="Disordered" evidence="1">
    <location>
        <begin position="455"/>
        <end position="499"/>
    </location>
</feature>
<evidence type="ECO:0000259" key="2">
    <source>
        <dbReference type="Pfam" id="PF13701"/>
    </source>
</evidence>
<dbReference type="EMBL" id="FUKQ01000041">
    <property type="protein sequence ID" value="SJN38227.1"/>
    <property type="molecule type" value="Genomic_DNA"/>
</dbReference>
<sequence length="772" mass="84013">MNKRSRMYPCVRVDRANVPAVAQAGGVLLTRTVETSGLGLVLSQALGLWRKPLAKHDPAKVLLDLAMSLVLGGDSCRDAALLRSEPGIYGPVASDPTISRTITALAADVDRVEKAVAKARAAARDLVWGLADDKAPGHDATADKPVIIDLDATLITSHSDKEQARATFKKGHGFHPLLAFVDHGPDGTGEPVAGLLRAGNAGSNTASDHETVIRSALKQVPGINPSRPGRKVLIRTDGAGGSKQLLGFLSSKGVSYSIGFTLPMSTPELYHLIPETAWQDAYNADGQVRDGAAVVEFTDLLQSKGSLNGYPSGMRVIVRRERPHPGAQLRFDDVDGYRLTAFVTNTRTGQLADLEMRHRRRARCEDRIRTAKDTGLSNLPLQGFAQNRIWLLIVQLANEMLAWMAMLCLDGPARRWEPKTLRHRLFTLQRHVGPHGKAHHPAPQAEQPLVHNHPRRLEPARSPHATLTTPPSDPTISNTSSAVEPTPTRSACGTLSHPHARIMTTRPAATLDRRSAGPYERSRLGRHRACGCFAHALGLHHHTSRSSEGSVPGGILARRGHVTAGQRAGRGTHVPHRTVIRPQLERGEAHARQLVERRRARRAHFVGRDRKTRHACDSGRLARLMSRAHLYAWTPHEQGCSHLRLTSPLTRGTRWLPGRSPWRSLRTRAGSPPSRAPRADLSVPAFSSGGRPGQRGRWLGRPPGPPVTDPGGRRPAAGSAARPRLRPTTPSSAPGPAARGRSSRQPRAAPPVRPRPRTRRTDRRVLTRRSSG</sequence>
<dbReference type="STRING" id="1255658.FM114_10850"/>
<accession>A0A1R4K1M5</accession>
<dbReference type="AlphaFoldDB" id="A0A1R4K1M5"/>
<dbReference type="NCBIfam" id="NF033539">
    <property type="entry name" value="transpos_IS1380"/>
    <property type="match status" value="1"/>
</dbReference>
<evidence type="ECO:0000256" key="1">
    <source>
        <dbReference type="SAM" id="MobiDB-lite"/>
    </source>
</evidence>
<name>A0A1R4K1M5_9ACTN</name>
<feature type="region of interest" description="Disordered" evidence="1">
    <location>
        <begin position="650"/>
        <end position="772"/>
    </location>
</feature>
<dbReference type="InterPro" id="IPR025668">
    <property type="entry name" value="Tnp_DDE_dom"/>
</dbReference>
<proteinExistence type="predicted"/>
<protein>
    <submittedName>
        <fullName evidence="3">Mobile element protein</fullName>
    </submittedName>
</protein>
<feature type="compositionally biased region" description="Low complexity" evidence="1">
    <location>
        <begin position="713"/>
        <end position="747"/>
    </location>
</feature>
<feature type="compositionally biased region" description="Polar residues" evidence="1">
    <location>
        <begin position="465"/>
        <end position="493"/>
    </location>
</feature>